<reference evidence="3" key="1">
    <citation type="submission" date="2011-07" db="EMBL/GenBank/DDBJ databases">
        <authorList>
            <consortium name="Caenorhabditis brenneri Sequencing and Analysis Consortium"/>
            <person name="Wilson R.K."/>
        </authorList>
    </citation>
    <scope>NUCLEOTIDE SEQUENCE [LARGE SCALE GENOMIC DNA]</scope>
    <source>
        <strain evidence="3">PB2801</strain>
    </source>
</reference>
<organism evidence="3">
    <name type="scientific">Caenorhabditis brenneri</name>
    <name type="common">Nematode worm</name>
    <dbReference type="NCBI Taxonomy" id="135651"/>
    <lineage>
        <taxon>Eukaryota</taxon>
        <taxon>Metazoa</taxon>
        <taxon>Ecdysozoa</taxon>
        <taxon>Nematoda</taxon>
        <taxon>Chromadorea</taxon>
        <taxon>Rhabditida</taxon>
        <taxon>Rhabditina</taxon>
        <taxon>Rhabditomorpha</taxon>
        <taxon>Rhabditoidea</taxon>
        <taxon>Rhabditidae</taxon>
        <taxon>Peloderinae</taxon>
        <taxon>Caenorhabditis</taxon>
    </lineage>
</organism>
<gene>
    <name evidence="2" type="ORF">CAEBREN_10008</name>
</gene>
<protein>
    <submittedName>
        <fullName evidence="2">Uncharacterized protein</fullName>
    </submittedName>
</protein>
<dbReference type="Proteomes" id="UP000008068">
    <property type="component" value="Unassembled WGS sequence"/>
</dbReference>
<dbReference type="InParanoid" id="G0NBW2"/>
<feature type="compositionally biased region" description="Basic and acidic residues" evidence="1">
    <location>
        <begin position="271"/>
        <end position="310"/>
    </location>
</feature>
<accession>G0NBW2</accession>
<evidence type="ECO:0000313" key="3">
    <source>
        <dbReference type="Proteomes" id="UP000008068"/>
    </source>
</evidence>
<feature type="compositionally biased region" description="Polar residues" evidence="1">
    <location>
        <begin position="244"/>
        <end position="254"/>
    </location>
</feature>
<feature type="region of interest" description="Disordered" evidence="1">
    <location>
        <begin position="243"/>
        <end position="338"/>
    </location>
</feature>
<keyword evidence="3" id="KW-1185">Reference proteome</keyword>
<dbReference type="EMBL" id="GL379859">
    <property type="protein sequence ID" value="EGT57098.1"/>
    <property type="molecule type" value="Genomic_DNA"/>
</dbReference>
<proteinExistence type="predicted"/>
<evidence type="ECO:0000256" key="1">
    <source>
        <dbReference type="SAM" id="MobiDB-lite"/>
    </source>
</evidence>
<evidence type="ECO:0000313" key="2">
    <source>
        <dbReference type="EMBL" id="EGT57098.1"/>
    </source>
</evidence>
<feature type="compositionally biased region" description="Basic residues" evidence="1">
    <location>
        <begin position="260"/>
        <end position="270"/>
    </location>
</feature>
<sequence>MYVFLGKKSYFIFSDSVKNTMKHCRSKRDVSIHLPRIMEGDETFKSNLDMEENLQVIATKSYLTNKMKRKIEKGSVEERVMAILTANSLCQESPSKEGQLEVHPMLSTIREKIDEKCARLENKKRLFAIKELAPVELEVARKLEEQKYKRNLYARNQYHALPIEIRREMNKRKAAAKRQKSRENSLHKTEVEETKNVQFLGNLSNNDEPLDFAKDPEVLTVPETFEVPEAASSHDINENMEIEGSQTSANSVTIDSRGKTPGKMRIKKPFKPKELTESQKIQRREEARRKYREMPEDKKKAMMKKGTEYTRKRRQKLREEKAKNAQLQDKNPFNKDEPLDEKNLKMLLDIIQSLGPIPAEQGK</sequence>
<dbReference type="HOGENOM" id="CLU_763403_0_0_1"/>
<dbReference type="AlphaFoldDB" id="G0NBW2"/>
<name>G0NBW2_CAEBE</name>